<feature type="domain" description="Peptidase M15C" evidence="1">
    <location>
        <begin position="65"/>
        <end position="125"/>
    </location>
</feature>
<proteinExistence type="predicted"/>
<evidence type="ECO:0000313" key="2">
    <source>
        <dbReference type="EMBL" id="KKL85729.1"/>
    </source>
</evidence>
<dbReference type="AlphaFoldDB" id="A0A0F9FH41"/>
<protein>
    <recommendedName>
        <fullName evidence="1">Peptidase M15C domain-containing protein</fullName>
    </recommendedName>
</protein>
<reference evidence="2" key="1">
    <citation type="journal article" date="2015" name="Nature">
        <title>Complex archaea that bridge the gap between prokaryotes and eukaryotes.</title>
        <authorList>
            <person name="Spang A."/>
            <person name="Saw J.H."/>
            <person name="Jorgensen S.L."/>
            <person name="Zaremba-Niedzwiedzka K."/>
            <person name="Martijn J."/>
            <person name="Lind A.E."/>
            <person name="van Eijk R."/>
            <person name="Schleper C."/>
            <person name="Guy L."/>
            <person name="Ettema T.J."/>
        </authorList>
    </citation>
    <scope>NUCLEOTIDE SEQUENCE</scope>
</reference>
<dbReference type="Gene3D" id="3.30.1380.10">
    <property type="match status" value="1"/>
</dbReference>
<evidence type="ECO:0000259" key="1">
    <source>
        <dbReference type="Pfam" id="PF13539"/>
    </source>
</evidence>
<dbReference type="EMBL" id="LAZR01021326">
    <property type="protein sequence ID" value="KKL85729.1"/>
    <property type="molecule type" value="Genomic_DNA"/>
</dbReference>
<sequence>MNRRLEALDPLTYQKAVRLFACFTLATGRELFIVRTLATAEEQDALYAQGRTEPGPIVTYVRAGGSWHEIGRAFDVALEELQTQRPSWSTAGDDIGLWRLLGTLAKVIGLEWGGDFERLVDFGHCHDARGESLDKARAGYARQPKEA</sequence>
<gene>
    <name evidence="2" type="ORF">LCGC14_1951780</name>
</gene>
<comment type="caution">
    <text evidence="2">The sequence shown here is derived from an EMBL/GenBank/DDBJ whole genome shotgun (WGS) entry which is preliminary data.</text>
</comment>
<dbReference type="GO" id="GO:0008233">
    <property type="term" value="F:peptidase activity"/>
    <property type="evidence" value="ECO:0007669"/>
    <property type="project" value="InterPro"/>
</dbReference>
<name>A0A0F9FH41_9ZZZZ</name>
<dbReference type="InterPro" id="IPR009045">
    <property type="entry name" value="Zn_M74/Hedgehog-like"/>
</dbReference>
<dbReference type="CDD" id="cd14845">
    <property type="entry name" value="L-Ala-D-Glu_peptidase_like"/>
    <property type="match status" value="1"/>
</dbReference>
<dbReference type="SUPFAM" id="SSF55166">
    <property type="entry name" value="Hedgehog/DD-peptidase"/>
    <property type="match status" value="1"/>
</dbReference>
<dbReference type="InterPro" id="IPR039561">
    <property type="entry name" value="Peptidase_M15C"/>
</dbReference>
<accession>A0A0F9FH41</accession>
<organism evidence="2">
    <name type="scientific">marine sediment metagenome</name>
    <dbReference type="NCBI Taxonomy" id="412755"/>
    <lineage>
        <taxon>unclassified sequences</taxon>
        <taxon>metagenomes</taxon>
        <taxon>ecological metagenomes</taxon>
    </lineage>
</organism>
<dbReference type="Pfam" id="PF13539">
    <property type="entry name" value="Peptidase_M15_4"/>
    <property type="match status" value="1"/>
</dbReference>